<proteinExistence type="predicted"/>
<dbReference type="STRING" id="1423792.FD09_GL002806"/>
<keyword evidence="2" id="KW-1185">Reference proteome</keyword>
<dbReference type="EMBL" id="AZEC01000006">
    <property type="protein sequence ID" value="KRL12819.1"/>
    <property type="molecule type" value="Genomic_DNA"/>
</dbReference>
<evidence type="ECO:0000313" key="1">
    <source>
        <dbReference type="EMBL" id="KRL12819.1"/>
    </source>
</evidence>
<organism evidence="1 2">
    <name type="scientific">Schleiferilactobacillus perolens DSM 12744</name>
    <dbReference type="NCBI Taxonomy" id="1423792"/>
    <lineage>
        <taxon>Bacteria</taxon>
        <taxon>Bacillati</taxon>
        <taxon>Bacillota</taxon>
        <taxon>Bacilli</taxon>
        <taxon>Lactobacillales</taxon>
        <taxon>Lactobacillaceae</taxon>
        <taxon>Schleiferilactobacillus</taxon>
    </lineage>
</organism>
<accession>A0A0R1N776</accession>
<name>A0A0R1N776_9LACO</name>
<evidence type="ECO:0000313" key="2">
    <source>
        <dbReference type="Proteomes" id="UP000051330"/>
    </source>
</evidence>
<dbReference type="AlphaFoldDB" id="A0A0R1N776"/>
<comment type="caution">
    <text evidence="1">The sequence shown here is derived from an EMBL/GenBank/DDBJ whole genome shotgun (WGS) entry which is preliminary data.</text>
</comment>
<reference evidence="1 2" key="1">
    <citation type="journal article" date="2015" name="Genome Announc.">
        <title>Expanding the biotechnology potential of lactobacilli through comparative genomics of 213 strains and associated genera.</title>
        <authorList>
            <person name="Sun Z."/>
            <person name="Harris H.M."/>
            <person name="McCann A."/>
            <person name="Guo C."/>
            <person name="Argimon S."/>
            <person name="Zhang W."/>
            <person name="Yang X."/>
            <person name="Jeffery I.B."/>
            <person name="Cooney J.C."/>
            <person name="Kagawa T.F."/>
            <person name="Liu W."/>
            <person name="Song Y."/>
            <person name="Salvetti E."/>
            <person name="Wrobel A."/>
            <person name="Rasinkangas P."/>
            <person name="Parkhill J."/>
            <person name="Rea M.C."/>
            <person name="O'Sullivan O."/>
            <person name="Ritari J."/>
            <person name="Douillard F.P."/>
            <person name="Paul Ross R."/>
            <person name="Yang R."/>
            <person name="Briner A.E."/>
            <person name="Felis G.E."/>
            <person name="de Vos W.M."/>
            <person name="Barrangou R."/>
            <person name="Klaenhammer T.R."/>
            <person name="Caufield P.W."/>
            <person name="Cui Y."/>
            <person name="Zhang H."/>
            <person name="O'Toole P.W."/>
        </authorList>
    </citation>
    <scope>NUCLEOTIDE SEQUENCE [LARGE SCALE GENOMIC DNA]</scope>
    <source>
        <strain evidence="1 2">DSM 12744</strain>
    </source>
</reference>
<protein>
    <submittedName>
        <fullName evidence="1">Uncharacterized protein</fullName>
    </submittedName>
</protein>
<dbReference type="Proteomes" id="UP000051330">
    <property type="component" value="Unassembled WGS sequence"/>
</dbReference>
<sequence length="78" mass="8891">MEHILNGDTGTLYYHNCYTKYGSEGAANRGAVEILVPLYFADVEPEDVNLFQFMDNLCIPSSLESWADTTIRDFYSEK</sequence>
<dbReference type="PATRIC" id="fig|1423792.3.peg.2866"/>
<gene>
    <name evidence="1" type="ORF">FD09_GL002806</name>
</gene>